<reference evidence="3" key="1">
    <citation type="journal article" date="2015" name="ISME J.">
        <title>Draft Genome Sequence of Streptomyces incarnatus NRRL8089, which Produces the Nucleoside Antibiotic Sinefungin.</title>
        <authorList>
            <person name="Oshima K."/>
            <person name="Hattori M."/>
            <person name="Shimizu H."/>
            <person name="Fukuda K."/>
            <person name="Nemoto M."/>
            <person name="Inagaki K."/>
            <person name="Tamura T."/>
        </authorList>
    </citation>
    <scope>NUCLEOTIDE SEQUENCE</scope>
    <source>
        <strain evidence="3">FACHB-1375</strain>
    </source>
</reference>
<organism evidence="3 4">
    <name type="scientific">Aerosakkonema funiforme FACHB-1375</name>
    <dbReference type="NCBI Taxonomy" id="2949571"/>
    <lineage>
        <taxon>Bacteria</taxon>
        <taxon>Bacillati</taxon>
        <taxon>Cyanobacteriota</taxon>
        <taxon>Cyanophyceae</taxon>
        <taxon>Oscillatoriophycideae</taxon>
        <taxon>Aerosakkonematales</taxon>
        <taxon>Aerosakkonemataceae</taxon>
        <taxon>Aerosakkonema</taxon>
    </lineage>
</organism>
<name>A0A926VJK4_9CYAN</name>
<dbReference type="Gene3D" id="2.30.30.90">
    <property type="match status" value="1"/>
</dbReference>
<dbReference type="InterPro" id="IPR008988">
    <property type="entry name" value="Transcriptional_repressor_C"/>
</dbReference>
<dbReference type="SMART" id="SM00899">
    <property type="entry name" value="FeoA"/>
    <property type="match status" value="1"/>
</dbReference>
<dbReference type="EMBL" id="JACJPW010000081">
    <property type="protein sequence ID" value="MBD2184398.1"/>
    <property type="molecule type" value="Genomic_DNA"/>
</dbReference>
<evidence type="ECO:0000259" key="2">
    <source>
        <dbReference type="SMART" id="SM00899"/>
    </source>
</evidence>
<dbReference type="Pfam" id="PF04023">
    <property type="entry name" value="FeoA"/>
    <property type="match status" value="1"/>
</dbReference>
<reference evidence="3" key="2">
    <citation type="submission" date="2020-08" db="EMBL/GenBank/DDBJ databases">
        <authorList>
            <person name="Chen M."/>
            <person name="Teng W."/>
            <person name="Zhao L."/>
            <person name="Hu C."/>
            <person name="Zhou Y."/>
            <person name="Han B."/>
            <person name="Song L."/>
            <person name="Shu W."/>
        </authorList>
    </citation>
    <scope>NUCLEOTIDE SEQUENCE</scope>
    <source>
        <strain evidence="3">FACHB-1375</strain>
    </source>
</reference>
<keyword evidence="1" id="KW-0408">Iron</keyword>
<dbReference type="InterPro" id="IPR007167">
    <property type="entry name" value="Fe-transptr_FeoA-like"/>
</dbReference>
<comment type="caution">
    <text evidence="3">The sequence shown here is derived from an EMBL/GenBank/DDBJ whole genome shotgun (WGS) entry which is preliminary data.</text>
</comment>
<gene>
    <name evidence="3" type="ORF">H6G03_25580</name>
</gene>
<protein>
    <submittedName>
        <fullName evidence="3">Ferrous iron transport protein A</fullName>
    </submittedName>
</protein>
<dbReference type="AlphaFoldDB" id="A0A926VJK4"/>
<accession>A0A926VJK4</accession>
<evidence type="ECO:0000256" key="1">
    <source>
        <dbReference type="ARBA" id="ARBA00023004"/>
    </source>
</evidence>
<dbReference type="GO" id="GO:0046914">
    <property type="term" value="F:transition metal ion binding"/>
    <property type="evidence" value="ECO:0007669"/>
    <property type="project" value="InterPro"/>
</dbReference>
<dbReference type="SUPFAM" id="SSF50037">
    <property type="entry name" value="C-terminal domain of transcriptional repressors"/>
    <property type="match status" value="1"/>
</dbReference>
<evidence type="ECO:0000313" key="3">
    <source>
        <dbReference type="EMBL" id="MBD2184398.1"/>
    </source>
</evidence>
<feature type="domain" description="Ferrous iron transporter FeoA-like" evidence="2">
    <location>
        <begin position="2"/>
        <end position="72"/>
    </location>
</feature>
<dbReference type="InterPro" id="IPR038157">
    <property type="entry name" value="FeoA_core_dom"/>
</dbReference>
<sequence length="75" mass="8083">MVDLLTVKNGHSGTIAALKTQDEATIRKLMALGVMPGITLTLEQKFPSYIIKVGRTRAALDRETAASIYLHIAAS</sequence>
<dbReference type="RefSeq" id="WP_190470692.1">
    <property type="nucleotide sequence ID" value="NZ_JACJPW010000081.1"/>
</dbReference>
<proteinExistence type="predicted"/>
<dbReference type="Proteomes" id="UP000641646">
    <property type="component" value="Unassembled WGS sequence"/>
</dbReference>
<evidence type="ECO:0000313" key="4">
    <source>
        <dbReference type="Proteomes" id="UP000641646"/>
    </source>
</evidence>
<keyword evidence="4" id="KW-1185">Reference proteome</keyword>